<name>A0A931YDM4_9BACT</name>
<evidence type="ECO:0000256" key="2">
    <source>
        <dbReference type="ARBA" id="ARBA00022490"/>
    </source>
</evidence>
<gene>
    <name evidence="5" type="ORF">HYV66_01770</name>
</gene>
<reference evidence="5" key="1">
    <citation type="submission" date="2020-07" db="EMBL/GenBank/DDBJ databases">
        <title>Huge and variable diversity of episymbiotic CPR bacteria and DPANN archaea in groundwater ecosystems.</title>
        <authorList>
            <person name="He C.Y."/>
            <person name="Keren R."/>
            <person name="Whittaker M."/>
            <person name="Farag I.F."/>
            <person name="Doudna J."/>
            <person name="Cate J.H.D."/>
            <person name="Banfield J.F."/>
        </authorList>
    </citation>
    <scope>NUCLEOTIDE SEQUENCE</scope>
    <source>
        <strain evidence="5">NC_groundwater_418_Ag_B-0.1um_45_10</strain>
    </source>
</reference>
<keyword evidence="2" id="KW-0963">Cytoplasm</keyword>
<sequence>VISLGGLVAVRSLRVAGERLNEDIIQLARDEYNLLLGPRTAEDVKIAVAAVVDLNEKLETTMRGRDLITGLPKEVVVTSKEVKRAITKSVKTLVDVVREIVEQTPPELLSDIMKRGIVLAGGGSLLRGIDELINKETGIAVKVAEDPLTAVARGTGIVLEETEKYRELLAVKEYTTTPKE</sequence>
<protein>
    <submittedName>
        <fullName evidence="5">Rod shape-determining protein</fullName>
    </submittedName>
</protein>
<dbReference type="Pfam" id="PF06723">
    <property type="entry name" value="MreB_Mbl"/>
    <property type="match status" value="1"/>
</dbReference>
<dbReference type="InterPro" id="IPR043129">
    <property type="entry name" value="ATPase_NBD"/>
</dbReference>
<dbReference type="GO" id="GO:0005524">
    <property type="term" value="F:ATP binding"/>
    <property type="evidence" value="ECO:0007669"/>
    <property type="project" value="UniProtKB-KW"/>
</dbReference>
<organism evidence="5 6">
    <name type="scientific">Candidatus Sungiibacteriota bacterium</name>
    <dbReference type="NCBI Taxonomy" id="2750080"/>
    <lineage>
        <taxon>Bacteria</taxon>
        <taxon>Candidatus Sungiibacteriota</taxon>
    </lineage>
</organism>
<comment type="subcellular location">
    <subcellularLocation>
        <location evidence="1">Cytoplasm</location>
    </subcellularLocation>
</comment>
<dbReference type="Gene3D" id="3.30.420.40">
    <property type="match status" value="1"/>
</dbReference>
<comment type="caution">
    <text evidence="5">The sequence shown here is derived from an EMBL/GenBank/DDBJ whole genome shotgun (WGS) entry which is preliminary data.</text>
</comment>
<dbReference type="EMBL" id="JACPHQ010000020">
    <property type="protein sequence ID" value="MBI2465939.1"/>
    <property type="molecule type" value="Genomic_DNA"/>
</dbReference>
<accession>A0A931YDM4</accession>
<dbReference type="GO" id="GO:0005737">
    <property type="term" value="C:cytoplasm"/>
    <property type="evidence" value="ECO:0007669"/>
    <property type="project" value="UniProtKB-SubCell"/>
</dbReference>
<feature type="non-terminal residue" evidence="5">
    <location>
        <position position="1"/>
    </location>
</feature>
<dbReference type="PANTHER" id="PTHR42749">
    <property type="entry name" value="CELL SHAPE-DETERMINING PROTEIN MREB"/>
    <property type="match status" value="1"/>
</dbReference>
<evidence type="ECO:0000313" key="5">
    <source>
        <dbReference type="EMBL" id="MBI2465939.1"/>
    </source>
</evidence>
<evidence type="ECO:0000313" key="6">
    <source>
        <dbReference type="Proteomes" id="UP000709672"/>
    </source>
</evidence>
<dbReference type="InterPro" id="IPR056546">
    <property type="entry name" value="MreB_MamK-like"/>
</dbReference>
<dbReference type="PANTHER" id="PTHR42749:SF1">
    <property type="entry name" value="CELL SHAPE-DETERMINING PROTEIN MREB"/>
    <property type="match status" value="1"/>
</dbReference>
<keyword evidence="4" id="KW-0067">ATP-binding</keyword>
<evidence type="ECO:0000256" key="1">
    <source>
        <dbReference type="ARBA" id="ARBA00004496"/>
    </source>
</evidence>
<evidence type="ECO:0000256" key="4">
    <source>
        <dbReference type="ARBA" id="ARBA00022840"/>
    </source>
</evidence>
<dbReference type="Proteomes" id="UP000709672">
    <property type="component" value="Unassembled WGS sequence"/>
</dbReference>
<dbReference type="AlphaFoldDB" id="A0A931YDM4"/>
<dbReference type="SUPFAM" id="SSF53067">
    <property type="entry name" value="Actin-like ATPase domain"/>
    <property type="match status" value="1"/>
</dbReference>
<keyword evidence="3" id="KW-0547">Nucleotide-binding</keyword>
<evidence type="ECO:0000256" key="3">
    <source>
        <dbReference type="ARBA" id="ARBA00022741"/>
    </source>
</evidence>
<proteinExistence type="predicted"/>